<organism evidence="2">
    <name type="scientific">uncultured Woeseiaceae bacterium</name>
    <dbReference type="NCBI Taxonomy" id="1983305"/>
    <lineage>
        <taxon>Bacteria</taxon>
        <taxon>Pseudomonadati</taxon>
        <taxon>Pseudomonadota</taxon>
        <taxon>Gammaproteobacteria</taxon>
        <taxon>Woeseiales</taxon>
        <taxon>Woeseiaceae</taxon>
        <taxon>environmental samples</taxon>
    </lineage>
</organism>
<evidence type="ECO:0000256" key="1">
    <source>
        <dbReference type="SAM" id="MobiDB-lite"/>
    </source>
</evidence>
<evidence type="ECO:0000313" key="2">
    <source>
        <dbReference type="EMBL" id="VUX55327.1"/>
    </source>
</evidence>
<accession>A0A7D9H3B7</accession>
<reference evidence="2" key="1">
    <citation type="submission" date="2019-07" db="EMBL/GenBank/DDBJ databases">
        <authorList>
            <person name="Weber M."/>
            <person name="Kostadinov I."/>
            <person name="Kostadinov D I."/>
        </authorList>
    </citation>
    <scope>NUCLEOTIDE SEQUENCE</scope>
    <source>
        <strain evidence="2">Gfbio:sag-sample-m06:053724c1-46a9-4a36-b237-ea2bf867836b</strain>
    </source>
</reference>
<protein>
    <submittedName>
        <fullName evidence="2">Uncharacterized protein</fullName>
    </submittedName>
</protein>
<dbReference type="EMBL" id="LR633967">
    <property type="protein sequence ID" value="VUX55327.1"/>
    <property type="molecule type" value="Genomic_DNA"/>
</dbReference>
<sequence>MERFEAPKFAETEGQRTRGKPSGNGRGGALGLDLLWTYMGSRAEFLILILVLSD</sequence>
<dbReference type="AlphaFoldDB" id="A0A7D9H3B7"/>
<proteinExistence type="predicted"/>
<gene>
    <name evidence="2" type="ORF">JTBM06_V1_10046</name>
</gene>
<feature type="region of interest" description="Disordered" evidence="1">
    <location>
        <begin position="1"/>
        <end position="27"/>
    </location>
</feature>
<feature type="compositionally biased region" description="Basic and acidic residues" evidence="1">
    <location>
        <begin position="1"/>
        <end position="16"/>
    </location>
</feature>
<name>A0A7D9H3B7_9GAMM</name>